<evidence type="ECO:0000256" key="2">
    <source>
        <dbReference type="ARBA" id="ARBA00022692"/>
    </source>
</evidence>
<keyword evidence="4 5" id="KW-0472">Membrane</keyword>
<evidence type="ECO:0000256" key="1">
    <source>
        <dbReference type="ARBA" id="ARBA00004141"/>
    </source>
</evidence>
<evidence type="ECO:0000256" key="3">
    <source>
        <dbReference type="ARBA" id="ARBA00022989"/>
    </source>
</evidence>
<evidence type="ECO:0000256" key="5">
    <source>
        <dbReference type="SAM" id="Phobius"/>
    </source>
</evidence>
<evidence type="ECO:0000256" key="4">
    <source>
        <dbReference type="ARBA" id="ARBA00023136"/>
    </source>
</evidence>
<dbReference type="InterPro" id="IPR019109">
    <property type="entry name" value="MamF_MmsF"/>
</dbReference>
<dbReference type="PANTHER" id="PTHR36460:SF1">
    <property type="entry name" value="UPF0132 DOMAIN PROTEIN (AFU_ORTHOLOGUE AFUA_3G10255)"/>
    <property type="match status" value="1"/>
</dbReference>
<evidence type="ECO:0000313" key="6">
    <source>
        <dbReference type="EMBL" id="NBG89063.1"/>
    </source>
</evidence>
<dbReference type="AlphaFoldDB" id="A0AA43XLK0"/>
<evidence type="ECO:0000313" key="7">
    <source>
        <dbReference type="Proteomes" id="UP000449710"/>
    </source>
</evidence>
<dbReference type="PANTHER" id="PTHR36460">
    <property type="entry name" value="UPF0132 DOMAIN PROTEIN (AFU_ORTHOLOGUE AFUA_3G10255)"/>
    <property type="match status" value="1"/>
</dbReference>
<accession>A0AA43XLK0</accession>
<gene>
    <name evidence="6" type="ORF">ISALK_11240</name>
</gene>
<organism evidence="6 7">
    <name type="scientific">Isachenkonia alkalipeptolytica</name>
    <dbReference type="NCBI Taxonomy" id="2565777"/>
    <lineage>
        <taxon>Bacteria</taxon>
        <taxon>Bacillati</taxon>
        <taxon>Bacillota</taxon>
        <taxon>Clostridia</taxon>
        <taxon>Eubacteriales</taxon>
        <taxon>Clostridiaceae</taxon>
        <taxon>Isachenkonia</taxon>
    </lineage>
</organism>
<name>A0AA43XLK0_9CLOT</name>
<feature type="transmembrane region" description="Helical" evidence="5">
    <location>
        <begin position="76"/>
        <end position="97"/>
    </location>
</feature>
<keyword evidence="7" id="KW-1185">Reference proteome</keyword>
<dbReference type="Proteomes" id="UP000449710">
    <property type="component" value="Unassembled WGS sequence"/>
</dbReference>
<feature type="transmembrane region" description="Helical" evidence="5">
    <location>
        <begin position="24"/>
        <end position="41"/>
    </location>
</feature>
<dbReference type="EMBL" id="SUMG01000016">
    <property type="protein sequence ID" value="NBG89063.1"/>
    <property type="molecule type" value="Genomic_DNA"/>
</dbReference>
<comment type="subcellular location">
    <subcellularLocation>
        <location evidence="1">Membrane</location>
        <topology evidence="1">Multi-pass membrane protein</topology>
    </subcellularLocation>
</comment>
<keyword evidence="2 5" id="KW-0812">Transmembrane</keyword>
<comment type="caution">
    <text evidence="6">The sequence shown here is derived from an EMBL/GenBank/DDBJ whole genome shotgun (WGS) entry which is preliminary data.</text>
</comment>
<reference evidence="6 7" key="1">
    <citation type="submission" date="2019-04" db="EMBL/GenBank/DDBJ databases">
        <title>Isachenkonia alkalipeptolytica gen. nov. sp. nov. a new anaerobic, alkiliphilic organothrophic bacterium capable to reduce synthesized ferrihydrite isolated from a soda lake.</title>
        <authorList>
            <person name="Toshchakov S.V."/>
            <person name="Zavarzina D.G."/>
            <person name="Zhilina T.N."/>
            <person name="Kostrikina N.A."/>
            <person name="Kublanov I.V."/>
        </authorList>
    </citation>
    <scope>NUCLEOTIDE SEQUENCE [LARGE SCALE GENOMIC DNA]</scope>
    <source>
        <strain evidence="6 7">Z-1701</strain>
    </source>
</reference>
<feature type="transmembrane region" description="Helical" evidence="5">
    <location>
        <begin position="53"/>
        <end position="70"/>
    </location>
</feature>
<proteinExistence type="predicted"/>
<keyword evidence="3 5" id="KW-1133">Transmembrane helix</keyword>
<dbReference type="GO" id="GO:0016020">
    <property type="term" value="C:membrane"/>
    <property type="evidence" value="ECO:0007669"/>
    <property type="project" value="UniProtKB-SubCell"/>
</dbReference>
<protein>
    <recommendedName>
        <fullName evidence="8">Chloroplast import component protein (Tic20)</fullName>
    </recommendedName>
</protein>
<evidence type="ECO:0008006" key="8">
    <source>
        <dbReference type="Google" id="ProtNLM"/>
    </source>
</evidence>
<dbReference type="Pfam" id="PF09685">
    <property type="entry name" value="MamF_MmsF"/>
    <property type="match status" value="1"/>
</dbReference>
<sequence length="114" mass="12615">MNTGNKQQEESTTYTQEDIEKNKAIAALAYLIFFLPLLAAQDSSYARFHANQGLLLFILGFGGNTILTIIPILGWIIIPFFSLFVIILGVMGILNAINGKAKDLPLIGQYRILK</sequence>